<gene>
    <name evidence="3" type="ORF">ABVN21_02245</name>
</gene>
<accession>A0AAU8E6K6</accession>
<dbReference type="Pfam" id="PF00589">
    <property type="entry name" value="Phage_integrase"/>
    <property type="match status" value="1"/>
</dbReference>
<evidence type="ECO:0000259" key="2">
    <source>
        <dbReference type="PROSITE" id="PS51898"/>
    </source>
</evidence>
<organism evidence="3">
    <name type="scientific">Pseudomonas sp. MYb327</name>
    <dbReference type="NCBI Taxonomy" id="2745230"/>
    <lineage>
        <taxon>Bacteria</taxon>
        <taxon>Pseudomonadati</taxon>
        <taxon>Pseudomonadota</taxon>
        <taxon>Gammaproteobacteria</taxon>
        <taxon>Pseudomonadales</taxon>
        <taxon>Pseudomonadaceae</taxon>
        <taxon>Pseudomonas</taxon>
    </lineage>
</organism>
<keyword evidence="1" id="KW-0233">DNA recombination</keyword>
<proteinExistence type="predicted"/>
<evidence type="ECO:0000256" key="1">
    <source>
        <dbReference type="ARBA" id="ARBA00023172"/>
    </source>
</evidence>
<dbReference type="EMBL" id="CP159258">
    <property type="protein sequence ID" value="XCG74928.1"/>
    <property type="molecule type" value="Genomic_DNA"/>
</dbReference>
<dbReference type="GO" id="GO:0015074">
    <property type="term" value="P:DNA integration"/>
    <property type="evidence" value="ECO:0007669"/>
    <property type="project" value="InterPro"/>
</dbReference>
<dbReference type="InterPro" id="IPR011010">
    <property type="entry name" value="DNA_brk_join_enz"/>
</dbReference>
<dbReference type="AlphaFoldDB" id="A0AAU8E6K6"/>
<reference evidence="3" key="1">
    <citation type="submission" date="2024-06" db="EMBL/GenBank/DDBJ databases">
        <title>The Caenorhabditis elegans bacterial microbiome influences microsporidia infection through nutrient limitation and inhibiting parasite invasion.</title>
        <authorList>
            <person name="Tamim El Jarkass H."/>
            <person name="Castelblanco S."/>
            <person name="Kaur M."/>
            <person name="Wan Y.C."/>
            <person name="Ellis A.E."/>
            <person name="Sheldon R.D."/>
            <person name="Lien E.C."/>
            <person name="Burton N.O."/>
            <person name="Wright G.D."/>
            <person name="Reinke A.W."/>
        </authorList>
    </citation>
    <scope>NUCLEOTIDE SEQUENCE</scope>
    <source>
        <strain evidence="3">MYb327</strain>
    </source>
</reference>
<dbReference type="RefSeq" id="WP_339555590.1">
    <property type="nucleotide sequence ID" value="NZ_CP159258.1"/>
</dbReference>
<protein>
    <submittedName>
        <fullName evidence="3">Tyrosine-type recombinase/integrase</fullName>
    </submittedName>
</protein>
<feature type="domain" description="Tyr recombinase" evidence="2">
    <location>
        <begin position="210"/>
        <end position="428"/>
    </location>
</feature>
<sequence>MSNLYYTVDPDTYLGRNAFKCMRKSTGGAWERSMAFDFFIFWLVELGRSYHTIRVYSDRVAIFLDYLEVGIAVCGSADITTYMRLSRLYHSYLTQGINSMSSLVQAIDRRRPSPMVSKKTSLAHHAAVEQLIIGCHEGYDGALDCSVGEDAMCQAKLLAELRSVGVPKSEQELAYLEKVYGRQVRGKKNSKRLRIFSHLPKIRKSLEPYGEDKFFPLDKITQLINEATSYRDGAFWALMGASSLRASEALQVLWEDIDLVTREIFAVEPSERENYLEAYEGLTAAQRDQLSWKGRTTKYTLLLQPYGDMFFDLLELYMQYEYQPGVANNFVFQSQYGYPLRFCDYGSVIVKPFATAAAKVLGSGLKPYRMKLHSLRHSFCVYMKNFVEHTHGVGLSDYEIMALTGHSQISSVARYAVLDIQLLNEKLYVAFADHKANAGKSVDELLIGFHEKRIAYLQVKIAEEKVARDKKTQEAA</sequence>
<dbReference type="PROSITE" id="PS51898">
    <property type="entry name" value="TYR_RECOMBINASE"/>
    <property type="match status" value="1"/>
</dbReference>
<dbReference type="InterPro" id="IPR013762">
    <property type="entry name" value="Integrase-like_cat_sf"/>
</dbReference>
<dbReference type="GO" id="GO:0006310">
    <property type="term" value="P:DNA recombination"/>
    <property type="evidence" value="ECO:0007669"/>
    <property type="project" value="UniProtKB-KW"/>
</dbReference>
<dbReference type="GO" id="GO:0003677">
    <property type="term" value="F:DNA binding"/>
    <property type="evidence" value="ECO:0007669"/>
    <property type="project" value="InterPro"/>
</dbReference>
<dbReference type="Gene3D" id="1.10.443.10">
    <property type="entry name" value="Intergrase catalytic core"/>
    <property type="match status" value="1"/>
</dbReference>
<evidence type="ECO:0000313" key="3">
    <source>
        <dbReference type="EMBL" id="XCG74928.1"/>
    </source>
</evidence>
<name>A0AAU8E6K6_9PSED</name>
<dbReference type="InterPro" id="IPR002104">
    <property type="entry name" value="Integrase_catalytic"/>
</dbReference>
<dbReference type="CDD" id="cd00397">
    <property type="entry name" value="DNA_BRE_C"/>
    <property type="match status" value="1"/>
</dbReference>
<dbReference type="SUPFAM" id="SSF56349">
    <property type="entry name" value="DNA breaking-rejoining enzymes"/>
    <property type="match status" value="1"/>
</dbReference>